<feature type="transmembrane region" description="Helical" evidence="5">
    <location>
        <begin position="204"/>
        <end position="222"/>
    </location>
</feature>
<dbReference type="EMBL" id="UYJE01009181">
    <property type="protein sequence ID" value="VDI70822.1"/>
    <property type="molecule type" value="Genomic_DNA"/>
</dbReference>
<dbReference type="InterPro" id="IPR017981">
    <property type="entry name" value="GPCR_2-like_7TM"/>
</dbReference>
<dbReference type="AlphaFoldDB" id="A0A8B6GXX5"/>
<dbReference type="GO" id="GO:0007189">
    <property type="term" value="P:adenylate cyclase-activating G protein-coupled receptor signaling pathway"/>
    <property type="evidence" value="ECO:0007669"/>
    <property type="project" value="TreeGrafter"/>
</dbReference>
<dbReference type="Pfam" id="PF05462">
    <property type="entry name" value="Dicty_CAR"/>
    <property type="match status" value="1"/>
</dbReference>
<keyword evidence="4 5" id="KW-0472">Membrane</keyword>
<dbReference type="GO" id="GO:0005886">
    <property type="term" value="C:plasma membrane"/>
    <property type="evidence" value="ECO:0007669"/>
    <property type="project" value="TreeGrafter"/>
</dbReference>
<protein>
    <submittedName>
        <fullName evidence="7">G protein-coupled receptor 157</fullName>
    </submittedName>
</protein>
<dbReference type="Proteomes" id="UP000596742">
    <property type="component" value="Unassembled WGS sequence"/>
</dbReference>
<name>A0A8B6GXX5_MYTGA</name>
<sequence length="337" mass="38818">MGNENSTVIYKNIYQDPYDTLPLVLTLISAPLSIVGALFIFITFSLVDEARNETRKLLVVCLTISDFIMAISSTVGNVRYAVKYGKSEIIELACPSTECDYLCLIHGSVQTWANLCSFFWTTIIAFHLLTNVVFKTREHYFTLRLCVHGVAWGVPLVIVILAMVHGVIGEDYRVGSGLWCWISACITPSEQFFWMMVTGKGWELLMYLLTGASYILLKGYMIQKRKERKQARLSFMDLSDNLRPSDENYLTLWLVIYVLRIWGTIRFGVAMYKHHTKDKLENYATFDKIFFYIQCFGDSSQAFFSCILFCLLDPVIRNSLLTYRRRQSYHRLDSVVA</sequence>
<evidence type="ECO:0000256" key="5">
    <source>
        <dbReference type="SAM" id="Phobius"/>
    </source>
</evidence>
<evidence type="ECO:0000256" key="4">
    <source>
        <dbReference type="ARBA" id="ARBA00023136"/>
    </source>
</evidence>
<feature type="domain" description="G-protein coupled receptors family 2 profile 2" evidence="6">
    <location>
        <begin position="22"/>
        <end position="313"/>
    </location>
</feature>
<feature type="transmembrane region" description="Helical" evidence="5">
    <location>
        <begin position="146"/>
        <end position="168"/>
    </location>
</feature>
<comment type="caution">
    <text evidence="7">The sequence shown here is derived from an EMBL/GenBank/DDBJ whole genome shotgun (WGS) entry which is preliminary data.</text>
</comment>
<dbReference type="SUPFAM" id="SSF81321">
    <property type="entry name" value="Family A G protein-coupled receptor-like"/>
    <property type="match status" value="1"/>
</dbReference>
<feature type="transmembrane region" description="Helical" evidence="5">
    <location>
        <begin position="112"/>
        <end position="134"/>
    </location>
</feature>
<dbReference type="PROSITE" id="PS50261">
    <property type="entry name" value="G_PROTEIN_RECEP_F2_4"/>
    <property type="match status" value="1"/>
</dbReference>
<feature type="transmembrane region" description="Helical" evidence="5">
    <location>
        <begin position="20"/>
        <end position="45"/>
    </location>
</feature>
<dbReference type="GO" id="GO:0007166">
    <property type="term" value="P:cell surface receptor signaling pathway"/>
    <property type="evidence" value="ECO:0007669"/>
    <property type="project" value="InterPro"/>
</dbReference>
<keyword evidence="2 5" id="KW-0812">Transmembrane</keyword>
<proteinExistence type="predicted"/>
<feature type="transmembrane region" description="Helical" evidence="5">
    <location>
        <begin position="57"/>
        <end position="76"/>
    </location>
</feature>
<dbReference type="GO" id="GO:0004930">
    <property type="term" value="F:G protein-coupled receptor activity"/>
    <property type="evidence" value="ECO:0007669"/>
    <property type="project" value="TreeGrafter"/>
</dbReference>
<evidence type="ECO:0000259" key="6">
    <source>
        <dbReference type="PROSITE" id="PS50261"/>
    </source>
</evidence>
<gene>
    <name evidence="7" type="ORF">MGAL_10B014572</name>
</gene>
<keyword evidence="7" id="KW-0675">Receptor</keyword>
<feature type="transmembrane region" description="Helical" evidence="5">
    <location>
        <begin position="289"/>
        <end position="316"/>
    </location>
</feature>
<evidence type="ECO:0000256" key="2">
    <source>
        <dbReference type="ARBA" id="ARBA00022692"/>
    </source>
</evidence>
<comment type="subcellular location">
    <subcellularLocation>
        <location evidence="1">Membrane</location>
        <topology evidence="1">Multi-pass membrane protein</topology>
    </subcellularLocation>
</comment>
<organism evidence="7 8">
    <name type="scientific">Mytilus galloprovincialis</name>
    <name type="common">Mediterranean mussel</name>
    <dbReference type="NCBI Taxonomy" id="29158"/>
    <lineage>
        <taxon>Eukaryota</taxon>
        <taxon>Metazoa</taxon>
        <taxon>Spiralia</taxon>
        <taxon>Lophotrochozoa</taxon>
        <taxon>Mollusca</taxon>
        <taxon>Bivalvia</taxon>
        <taxon>Autobranchia</taxon>
        <taxon>Pteriomorphia</taxon>
        <taxon>Mytilida</taxon>
        <taxon>Mytiloidea</taxon>
        <taxon>Mytilidae</taxon>
        <taxon>Mytilinae</taxon>
        <taxon>Mytilus</taxon>
    </lineage>
</organism>
<evidence type="ECO:0000313" key="7">
    <source>
        <dbReference type="EMBL" id="VDI70822.1"/>
    </source>
</evidence>
<dbReference type="Gene3D" id="1.20.1070.10">
    <property type="entry name" value="Rhodopsin 7-helix transmembrane proteins"/>
    <property type="match status" value="1"/>
</dbReference>
<dbReference type="PANTHER" id="PTHR23112">
    <property type="entry name" value="G PROTEIN-COUPLED RECEPTOR 157-RELATED"/>
    <property type="match status" value="1"/>
</dbReference>
<reference evidence="7" key="1">
    <citation type="submission" date="2018-11" db="EMBL/GenBank/DDBJ databases">
        <authorList>
            <person name="Alioto T."/>
            <person name="Alioto T."/>
        </authorList>
    </citation>
    <scope>NUCLEOTIDE SEQUENCE</scope>
</reference>
<evidence type="ECO:0000256" key="1">
    <source>
        <dbReference type="ARBA" id="ARBA00004141"/>
    </source>
</evidence>
<evidence type="ECO:0000313" key="8">
    <source>
        <dbReference type="Proteomes" id="UP000596742"/>
    </source>
</evidence>
<keyword evidence="3 5" id="KW-1133">Transmembrane helix</keyword>
<dbReference type="PANTHER" id="PTHR23112:SF47">
    <property type="entry name" value="G-PROTEIN COUPLED RECEPTOR 157"/>
    <property type="match status" value="1"/>
</dbReference>
<accession>A0A8B6GXX5</accession>
<evidence type="ECO:0000256" key="3">
    <source>
        <dbReference type="ARBA" id="ARBA00022989"/>
    </source>
</evidence>
<dbReference type="OrthoDB" id="100006at2759"/>
<feature type="transmembrane region" description="Helical" evidence="5">
    <location>
        <begin position="249"/>
        <end position="269"/>
    </location>
</feature>
<keyword evidence="8" id="KW-1185">Reference proteome</keyword>